<gene>
    <name evidence="1" type="ORF">GHK86_00740</name>
</gene>
<organism evidence="1 2">
    <name type="scientific">Acidiferrimicrobium australe</name>
    <dbReference type="NCBI Taxonomy" id="2664430"/>
    <lineage>
        <taxon>Bacteria</taxon>
        <taxon>Bacillati</taxon>
        <taxon>Actinomycetota</taxon>
        <taxon>Acidimicrobiia</taxon>
        <taxon>Acidimicrobiales</taxon>
        <taxon>Acidimicrobiaceae</taxon>
        <taxon>Acidiferrimicrobium</taxon>
    </lineage>
</organism>
<name>A0ABW9QP36_9ACTN</name>
<keyword evidence="2" id="KW-1185">Reference proteome</keyword>
<proteinExistence type="predicted"/>
<protein>
    <submittedName>
        <fullName evidence="1">Uncharacterized protein</fullName>
    </submittedName>
</protein>
<dbReference type="Proteomes" id="UP000437736">
    <property type="component" value="Unassembled WGS sequence"/>
</dbReference>
<evidence type="ECO:0000313" key="1">
    <source>
        <dbReference type="EMBL" id="MST31258.1"/>
    </source>
</evidence>
<comment type="caution">
    <text evidence="1">The sequence shown here is derived from an EMBL/GenBank/DDBJ whole genome shotgun (WGS) entry which is preliminary data.</text>
</comment>
<dbReference type="EMBL" id="WJHE01000026">
    <property type="protein sequence ID" value="MST31258.1"/>
    <property type="molecule type" value="Genomic_DNA"/>
</dbReference>
<reference evidence="1 2" key="1">
    <citation type="submission" date="2019-11" db="EMBL/GenBank/DDBJ databases">
        <title>Acidiferrimicrobium australis gen. nov., sp. nov., an acidophilic and obligately heterotrophic, member of the Actinobacteria that catalyses dissimilatory oxido- reduction of iron isolated from metal-rich acidic water in Chile.</title>
        <authorList>
            <person name="Gonzalez D."/>
            <person name="Huber K."/>
            <person name="Hedrich S."/>
            <person name="Rojas-Villalobos C."/>
            <person name="Quatrini R."/>
            <person name="Dinamarca M.A."/>
            <person name="Schwarz A."/>
            <person name="Canales C."/>
            <person name="Nancucheo I."/>
        </authorList>
    </citation>
    <scope>NUCLEOTIDE SEQUENCE [LARGE SCALE GENOMIC DNA]</scope>
    <source>
        <strain evidence="1 2">USS-CCA1</strain>
    </source>
</reference>
<sequence>MPADTPAQQHYDQGFEQGFASPANQAELARLEAIRLPGPGIGGGWPALAMSNTPDGWAREFVTGLLDVDFANQHRRTLGPWLVAAEAPDLMPGVPPGGQYGGLYATVLEPDVTGQPSPIPTEAQWRADASAGVRWSVSGLQVTPDPQWQSMIDAGWQPPDLRATVEDVSGLLSVTQGATSTVHRFSLGLQVGSAHWNAGYGSVLLAGWKET</sequence>
<accession>A0ABW9QP36</accession>
<evidence type="ECO:0000313" key="2">
    <source>
        <dbReference type="Proteomes" id="UP000437736"/>
    </source>
</evidence>